<reference evidence="3 4" key="1">
    <citation type="journal article" date="2016" name="Front. Microbiol.">
        <title>Genomic Resource of Rice Seed Associated Bacteria.</title>
        <authorList>
            <person name="Midha S."/>
            <person name="Bansal K."/>
            <person name="Sharma S."/>
            <person name="Kumar N."/>
            <person name="Patil P.P."/>
            <person name="Chaudhry V."/>
            <person name="Patil P.B."/>
        </authorList>
    </citation>
    <scope>NUCLEOTIDE SEQUENCE [LARGE SCALE GENOMIC DNA]</scope>
    <source>
        <strain evidence="3 4">NS331</strain>
    </source>
</reference>
<dbReference type="Pfam" id="PF02371">
    <property type="entry name" value="Transposase_20"/>
    <property type="match status" value="1"/>
</dbReference>
<feature type="domain" description="Transposase IS110-like N-terminal" evidence="1">
    <location>
        <begin position="10"/>
        <end position="147"/>
    </location>
</feature>
<dbReference type="GO" id="GO:0006313">
    <property type="term" value="P:DNA transposition"/>
    <property type="evidence" value="ECO:0007669"/>
    <property type="project" value="InterPro"/>
</dbReference>
<evidence type="ECO:0000313" key="3">
    <source>
        <dbReference type="EMBL" id="KTT10517.1"/>
    </source>
</evidence>
<proteinExistence type="predicted"/>
<keyword evidence="4" id="KW-1185">Reference proteome</keyword>
<dbReference type="PANTHER" id="PTHR33055:SF13">
    <property type="entry name" value="TRANSPOSASE"/>
    <property type="match status" value="1"/>
</dbReference>
<evidence type="ECO:0000313" key="4">
    <source>
        <dbReference type="Proteomes" id="UP000072741"/>
    </source>
</evidence>
<dbReference type="Proteomes" id="UP000072741">
    <property type="component" value="Unassembled WGS sequence"/>
</dbReference>
<sequence length="287" mass="31143">MKTHPATAFVGVDVASAHLDVAEHGKPGVRRFANTASGIAQLLRAVPPSSVLGMESTGRYHAPLALAAHAAGLRVHVLNPLDVRNYAKSVGQRGKTDRMDALVLARYVCNEHSKLRPWQPLTASQVALRELLAHRATLVRQRSALAQASAHNKALARVDEPVLQALRQAIQRIDEAIEGEIRADPASRQAFDHITSVPGLGPVCGSLLVMIFGRMPTASADAVVAFTGLDPRPNDSGKKRGQRYLSKKGWPESRRLLYAAAMSAARTKTWKDFYQTQRNKGLSTSAR</sequence>
<dbReference type="PANTHER" id="PTHR33055">
    <property type="entry name" value="TRANSPOSASE FOR INSERTION SEQUENCE ELEMENT IS1111A"/>
    <property type="match status" value="1"/>
</dbReference>
<gene>
    <name evidence="3" type="ORF">NS331_24995</name>
</gene>
<dbReference type="InterPro" id="IPR047650">
    <property type="entry name" value="Transpos_IS110"/>
</dbReference>
<feature type="non-terminal residue" evidence="3">
    <location>
        <position position="287"/>
    </location>
</feature>
<dbReference type="InterPro" id="IPR003346">
    <property type="entry name" value="Transposase_20"/>
</dbReference>
<dbReference type="NCBIfam" id="NF033542">
    <property type="entry name" value="transpos_IS110"/>
    <property type="match status" value="1"/>
</dbReference>
<protein>
    <submittedName>
        <fullName evidence="3">Uncharacterized protein</fullName>
    </submittedName>
</protein>
<evidence type="ECO:0000259" key="1">
    <source>
        <dbReference type="Pfam" id="PF01548"/>
    </source>
</evidence>
<accession>A0A147GL73</accession>
<feature type="domain" description="Transposase IS116/IS110/IS902 C-terminal" evidence="2">
    <location>
        <begin position="193"/>
        <end position="275"/>
    </location>
</feature>
<dbReference type="AlphaFoldDB" id="A0A147GL73"/>
<name>A0A147GL73_9BURK</name>
<dbReference type="InterPro" id="IPR002525">
    <property type="entry name" value="Transp_IS110-like_N"/>
</dbReference>
<dbReference type="GO" id="GO:0004803">
    <property type="term" value="F:transposase activity"/>
    <property type="evidence" value="ECO:0007669"/>
    <property type="project" value="InterPro"/>
</dbReference>
<dbReference type="EMBL" id="LDSL01000245">
    <property type="protein sequence ID" value="KTT10517.1"/>
    <property type="molecule type" value="Genomic_DNA"/>
</dbReference>
<evidence type="ECO:0000259" key="2">
    <source>
        <dbReference type="Pfam" id="PF02371"/>
    </source>
</evidence>
<dbReference type="Pfam" id="PF01548">
    <property type="entry name" value="DEDD_Tnp_IS110"/>
    <property type="match status" value="1"/>
</dbReference>
<organism evidence="3 4">
    <name type="scientific">Pseudacidovorax intermedius</name>
    <dbReference type="NCBI Taxonomy" id="433924"/>
    <lineage>
        <taxon>Bacteria</taxon>
        <taxon>Pseudomonadati</taxon>
        <taxon>Pseudomonadota</taxon>
        <taxon>Betaproteobacteria</taxon>
        <taxon>Burkholderiales</taxon>
        <taxon>Comamonadaceae</taxon>
        <taxon>Pseudacidovorax</taxon>
    </lineage>
</organism>
<dbReference type="GO" id="GO:0003677">
    <property type="term" value="F:DNA binding"/>
    <property type="evidence" value="ECO:0007669"/>
    <property type="project" value="InterPro"/>
</dbReference>
<comment type="caution">
    <text evidence="3">The sequence shown here is derived from an EMBL/GenBank/DDBJ whole genome shotgun (WGS) entry which is preliminary data.</text>
</comment>